<proteinExistence type="predicted"/>
<evidence type="ECO:0000313" key="1">
    <source>
        <dbReference type="EMBL" id="MBE4907861.1"/>
    </source>
</evidence>
<dbReference type="EMBL" id="JADCLJ010000018">
    <property type="protein sequence ID" value="MBE4907861.1"/>
    <property type="molecule type" value="Genomic_DNA"/>
</dbReference>
<reference evidence="1 2" key="1">
    <citation type="submission" date="2020-10" db="EMBL/GenBank/DDBJ databases">
        <title>Bacillus sp. HD4P25, an endophyte from a halophyte.</title>
        <authorList>
            <person name="Sun J.-Q."/>
        </authorList>
    </citation>
    <scope>NUCLEOTIDE SEQUENCE [LARGE SCALE GENOMIC DNA]</scope>
    <source>
        <strain evidence="1 2">YIM 93174</strain>
    </source>
</reference>
<keyword evidence="2" id="KW-1185">Reference proteome</keyword>
<comment type="caution">
    <text evidence="1">The sequence shown here is derived from an EMBL/GenBank/DDBJ whole genome shotgun (WGS) entry which is preliminary data.</text>
</comment>
<gene>
    <name evidence="1" type="ORF">IMZ08_07315</name>
</gene>
<dbReference type="RefSeq" id="WP_193535335.1">
    <property type="nucleotide sequence ID" value="NZ_JADCLJ010000018.1"/>
</dbReference>
<sequence>MLEQKGEININKFEAVLLSILTENERVFYEKYIDYIELVGDGYSQNLNFYFNENNFREDELDRGVRFSEIGRDLESIFMIARSLFQKIHGLSVIPNEVSYGDLKSDRKKITRLGKAMTKYELLELEKAKVEQLKAIDQGNKIDKLHNKIIQLSAKSNLPIKE</sequence>
<name>A0ABR9QHF1_9BACI</name>
<organism evidence="1 2">
    <name type="scientific">Litchfieldia luteola</name>
    <dbReference type="NCBI Taxonomy" id="682179"/>
    <lineage>
        <taxon>Bacteria</taxon>
        <taxon>Bacillati</taxon>
        <taxon>Bacillota</taxon>
        <taxon>Bacilli</taxon>
        <taxon>Bacillales</taxon>
        <taxon>Bacillaceae</taxon>
        <taxon>Litchfieldia</taxon>
    </lineage>
</organism>
<accession>A0ABR9QHF1</accession>
<dbReference type="Proteomes" id="UP001516662">
    <property type="component" value="Unassembled WGS sequence"/>
</dbReference>
<evidence type="ECO:0000313" key="2">
    <source>
        <dbReference type="Proteomes" id="UP001516662"/>
    </source>
</evidence>
<protein>
    <submittedName>
        <fullName evidence="1">Uncharacterized protein</fullName>
    </submittedName>
</protein>